<accession>A0A9J5YA04</accession>
<gene>
    <name evidence="7" type="ORF">H5410_038795</name>
</gene>
<protein>
    <recommendedName>
        <fullName evidence="6">PARP-type domain-containing protein</fullName>
    </recommendedName>
</protein>
<dbReference type="PROSITE" id="PS50064">
    <property type="entry name" value="ZF_PARP_2"/>
    <property type="match status" value="1"/>
</dbReference>
<evidence type="ECO:0000256" key="3">
    <source>
        <dbReference type="ARBA" id="ARBA00022771"/>
    </source>
</evidence>
<dbReference type="CDD" id="cd01625">
    <property type="entry name" value="HAD_PNP"/>
    <property type="match status" value="1"/>
</dbReference>
<dbReference type="Gene3D" id="3.30.1740.10">
    <property type="entry name" value="Zinc finger, PARP-type"/>
    <property type="match status" value="1"/>
</dbReference>
<keyword evidence="8" id="KW-1185">Reference proteome</keyword>
<dbReference type="EMBL" id="JACXVP010000007">
    <property type="protein sequence ID" value="KAG5597563.1"/>
    <property type="molecule type" value="Genomic_DNA"/>
</dbReference>
<proteinExistence type="predicted"/>
<evidence type="ECO:0000313" key="7">
    <source>
        <dbReference type="EMBL" id="KAG5597563.1"/>
    </source>
</evidence>
<dbReference type="Pfam" id="PF08645">
    <property type="entry name" value="PNK3P"/>
    <property type="match status" value="1"/>
</dbReference>
<dbReference type="GO" id="GO:0046404">
    <property type="term" value="F:ATP-dependent polydeoxyribonucleotide 5'-hydroxyl-kinase activity"/>
    <property type="evidence" value="ECO:0007669"/>
    <property type="project" value="TreeGrafter"/>
</dbReference>
<evidence type="ECO:0000256" key="4">
    <source>
        <dbReference type="ARBA" id="ARBA00022833"/>
    </source>
</evidence>
<evidence type="ECO:0000256" key="1">
    <source>
        <dbReference type="ARBA" id="ARBA00004123"/>
    </source>
</evidence>
<dbReference type="Proteomes" id="UP000824120">
    <property type="component" value="Chromosome 7"/>
</dbReference>
<dbReference type="GO" id="GO:0008270">
    <property type="term" value="F:zinc ion binding"/>
    <property type="evidence" value="ECO:0007669"/>
    <property type="project" value="UniProtKB-KW"/>
</dbReference>
<dbReference type="InterPro" id="IPR006551">
    <property type="entry name" value="Polynucleotide_phosphatase"/>
</dbReference>
<dbReference type="Pfam" id="PF00645">
    <property type="entry name" value="zf-PARP"/>
    <property type="match status" value="1"/>
</dbReference>
<dbReference type="AlphaFoldDB" id="A0A9J5YA04"/>
<keyword evidence="2" id="KW-0479">Metal-binding</keyword>
<dbReference type="PANTHER" id="PTHR12083:SF9">
    <property type="entry name" value="BIFUNCTIONAL POLYNUCLEOTIDE PHOSPHATASE_KINASE"/>
    <property type="match status" value="1"/>
</dbReference>
<evidence type="ECO:0000256" key="5">
    <source>
        <dbReference type="ARBA" id="ARBA00023242"/>
    </source>
</evidence>
<comment type="caution">
    <text evidence="7">The sequence shown here is derived from an EMBL/GenBank/DDBJ whole genome shotgun (WGS) entry which is preliminary data.</text>
</comment>
<dbReference type="InterPro" id="IPR023214">
    <property type="entry name" value="HAD_sf"/>
</dbReference>
<dbReference type="GO" id="GO:0003690">
    <property type="term" value="F:double-stranded DNA binding"/>
    <property type="evidence" value="ECO:0007669"/>
    <property type="project" value="TreeGrafter"/>
</dbReference>
<comment type="subcellular location">
    <subcellularLocation>
        <location evidence="1">Nucleus</location>
    </subcellularLocation>
</comment>
<evidence type="ECO:0000256" key="2">
    <source>
        <dbReference type="ARBA" id="ARBA00022723"/>
    </source>
</evidence>
<keyword evidence="5" id="KW-0539">Nucleus</keyword>
<dbReference type="SMART" id="SM01336">
    <property type="entry name" value="zf-PARP"/>
    <property type="match status" value="1"/>
</dbReference>
<dbReference type="SUPFAM" id="SSF57716">
    <property type="entry name" value="Glucocorticoid receptor-like (DNA-binding domain)"/>
    <property type="match status" value="1"/>
</dbReference>
<dbReference type="GO" id="GO:0006281">
    <property type="term" value="P:DNA repair"/>
    <property type="evidence" value="ECO:0007669"/>
    <property type="project" value="TreeGrafter"/>
</dbReference>
<dbReference type="InterPro" id="IPR001510">
    <property type="entry name" value="Znf_PARP"/>
</dbReference>
<dbReference type="PANTHER" id="PTHR12083">
    <property type="entry name" value="BIFUNCTIONAL POLYNUCLEOTIDE PHOSPHATASE/KINASE"/>
    <property type="match status" value="1"/>
</dbReference>
<dbReference type="OrthoDB" id="19045at2759"/>
<feature type="domain" description="PARP-type" evidence="6">
    <location>
        <begin position="37"/>
        <end position="115"/>
    </location>
</feature>
<dbReference type="InterPro" id="IPR036412">
    <property type="entry name" value="HAD-like_sf"/>
</dbReference>
<keyword evidence="3" id="KW-0863">Zinc-finger</keyword>
<sequence>MLSINISSFFKVPYRPNNFSPRFVLLFVSSMASSTKVTVEYAKSGRSSCKKCDEKIPAKSVRLGLVSKHPQGFDQTKWHHLDCFPFSSDFVSSVEDITGFSLLQNKDKETLEKLINTEIATLQKVSDANSDKIDRKQKETCAQSSDQELRCQVFSPILCTLYFCGFLVNQKHHSLWHVNRRDGCHLPLQGRGSLQDLPDRNSCLCFSFPVFRTELSATEEEPVLEMAFSISDVRDTYKDDGLHASSKIAAFDFDGCLANTNVRRVGADAWSLMHPSIPEKLQSLYNDGYKLVIFTNESNIERWKKSRQAAVDSKIGRLEQFIKVAGVPIQVFIACGLSKIKPEDPFRKPKTGMWNIMKKQFNSGVPIDMDQSFYVGDAAGRQGDHSDADIRFAQAIGLRFYVPEEFFEKET</sequence>
<dbReference type="InterPro" id="IPR006549">
    <property type="entry name" value="HAD-SF_hydro_IIIA"/>
</dbReference>
<dbReference type="GO" id="GO:0046403">
    <property type="term" value="F:polynucleotide 3'-phosphatase activity"/>
    <property type="evidence" value="ECO:0007669"/>
    <property type="project" value="TreeGrafter"/>
</dbReference>
<dbReference type="GO" id="GO:0005634">
    <property type="term" value="C:nucleus"/>
    <property type="evidence" value="ECO:0007669"/>
    <property type="project" value="UniProtKB-SubCell"/>
</dbReference>
<organism evidence="7 8">
    <name type="scientific">Solanum commersonii</name>
    <name type="common">Commerson's wild potato</name>
    <name type="synonym">Commerson's nightshade</name>
    <dbReference type="NCBI Taxonomy" id="4109"/>
    <lineage>
        <taxon>Eukaryota</taxon>
        <taxon>Viridiplantae</taxon>
        <taxon>Streptophyta</taxon>
        <taxon>Embryophyta</taxon>
        <taxon>Tracheophyta</taxon>
        <taxon>Spermatophyta</taxon>
        <taxon>Magnoliopsida</taxon>
        <taxon>eudicotyledons</taxon>
        <taxon>Gunneridae</taxon>
        <taxon>Pentapetalae</taxon>
        <taxon>asterids</taxon>
        <taxon>lamiids</taxon>
        <taxon>Solanales</taxon>
        <taxon>Solanaceae</taxon>
        <taxon>Solanoideae</taxon>
        <taxon>Solaneae</taxon>
        <taxon>Solanum</taxon>
    </lineage>
</organism>
<evidence type="ECO:0000313" key="8">
    <source>
        <dbReference type="Proteomes" id="UP000824120"/>
    </source>
</evidence>
<dbReference type="InterPro" id="IPR013954">
    <property type="entry name" value="PNK3P"/>
</dbReference>
<keyword evidence="4" id="KW-0862">Zinc</keyword>
<reference evidence="7 8" key="1">
    <citation type="submission" date="2020-09" db="EMBL/GenBank/DDBJ databases">
        <title>De no assembly of potato wild relative species, Solanum commersonii.</title>
        <authorList>
            <person name="Cho K."/>
        </authorList>
    </citation>
    <scope>NUCLEOTIDE SEQUENCE [LARGE SCALE GENOMIC DNA]</scope>
    <source>
        <strain evidence="7">LZ3.2</strain>
        <tissue evidence="7">Leaf</tissue>
    </source>
</reference>
<dbReference type="NCBIfam" id="TIGR01664">
    <property type="entry name" value="DNA-3'-Pase"/>
    <property type="match status" value="1"/>
</dbReference>
<evidence type="ECO:0000259" key="6">
    <source>
        <dbReference type="PROSITE" id="PS50064"/>
    </source>
</evidence>
<dbReference type="SUPFAM" id="SSF56784">
    <property type="entry name" value="HAD-like"/>
    <property type="match status" value="1"/>
</dbReference>
<dbReference type="FunFam" id="3.40.50.1000:FF:000198">
    <property type="entry name" value="Bifunctional polynucleotide phosphatase/kinase"/>
    <property type="match status" value="1"/>
</dbReference>
<dbReference type="Gene3D" id="3.40.50.1000">
    <property type="entry name" value="HAD superfamily/HAD-like"/>
    <property type="match status" value="1"/>
</dbReference>
<dbReference type="NCBIfam" id="TIGR01662">
    <property type="entry name" value="HAD-SF-IIIA"/>
    <property type="match status" value="1"/>
</dbReference>
<name>A0A9J5YA04_SOLCO</name>
<dbReference type="InterPro" id="IPR036957">
    <property type="entry name" value="Znf_PARP_sf"/>
</dbReference>